<accession>A0A0F9UFY6</accession>
<dbReference type="InterPro" id="IPR013132">
    <property type="entry name" value="PseI/NeuA/B-like_N"/>
</dbReference>
<reference evidence="2" key="1">
    <citation type="journal article" date="2015" name="Nature">
        <title>Complex archaea that bridge the gap between prokaryotes and eukaryotes.</title>
        <authorList>
            <person name="Spang A."/>
            <person name="Saw J.H."/>
            <person name="Jorgensen S.L."/>
            <person name="Zaremba-Niedzwiedzka K."/>
            <person name="Martijn J."/>
            <person name="Lind A.E."/>
            <person name="van Eijk R."/>
            <person name="Schleper C."/>
            <person name="Guy L."/>
            <person name="Ettema T.J."/>
        </authorList>
    </citation>
    <scope>NUCLEOTIDE SEQUENCE</scope>
</reference>
<comment type="caution">
    <text evidence="2">The sequence shown here is derived from an EMBL/GenBank/DDBJ whole genome shotgun (WGS) entry which is preliminary data.</text>
</comment>
<evidence type="ECO:0000313" key="2">
    <source>
        <dbReference type="EMBL" id="KKN52513.1"/>
    </source>
</evidence>
<feature type="domain" description="PseI/NeuA/B-like" evidence="1">
    <location>
        <begin position="33"/>
        <end position="232"/>
    </location>
</feature>
<proteinExistence type="predicted"/>
<dbReference type="AlphaFoldDB" id="A0A0F9UFY6"/>
<dbReference type="GO" id="GO:0047444">
    <property type="term" value="F:N-acylneuraminate-9-phosphate synthase activity"/>
    <property type="evidence" value="ECO:0007669"/>
    <property type="project" value="TreeGrafter"/>
</dbReference>
<dbReference type="Pfam" id="PF03102">
    <property type="entry name" value="NeuB"/>
    <property type="match status" value="1"/>
</dbReference>
<dbReference type="InterPro" id="IPR051690">
    <property type="entry name" value="PseI-like"/>
</dbReference>
<dbReference type="GO" id="GO:0016051">
    <property type="term" value="P:carbohydrate biosynthetic process"/>
    <property type="evidence" value="ECO:0007669"/>
    <property type="project" value="InterPro"/>
</dbReference>
<evidence type="ECO:0000259" key="1">
    <source>
        <dbReference type="Pfam" id="PF03102"/>
    </source>
</evidence>
<dbReference type="EMBL" id="LAZR01001016">
    <property type="protein sequence ID" value="KKN52513.1"/>
    <property type="molecule type" value="Genomic_DNA"/>
</dbReference>
<dbReference type="Gene3D" id="3.20.20.70">
    <property type="entry name" value="Aldolase class I"/>
    <property type="match status" value="1"/>
</dbReference>
<name>A0A0F9UFY6_9ZZZZ</name>
<organism evidence="2">
    <name type="scientific">marine sediment metagenome</name>
    <dbReference type="NCBI Taxonomy" id="412755"/>
    <lineage>
        <taxon>unclassified sequences</taxon>
        <taxon>metagenomes</taxon>
        <taxon>ecological metagenomes</taxon>
    </lineage>
</organism>
<dbReference type="PANTHER" id="PTHR42966:SF1">
    <property type="entry name" value="SIALIC ACID SYNTHASE"/>
    <property type="match status" value="1"/>
</dbReference>
<gene>
    <name evidence="2" type="ORF">LCGC14_0612020</name>
</gene>
<dbReference type="SUPFAM" id="SSF51569">
    <property type="entry name" value="Aldolase"/>
    <property type="match status" value="1"/>
</dbReference>
<dbReference type="PANTHER" id="PTHR42966">
    <property type="entry name" value="N-ACETYLNEURAMINATE SYNTHASE"/>
    <property type="match status" value="1"/>
</dbReference>
<dbReference type="InterPro" id="IPR013785">
    <property type="entry name" value="Aldolase_TIM"/>
</dbReference>
<protein>
    <recommendedName>
        <fullName evidence="1">PseI/NeuA/B-like domain-containing protein</fullName>
    </recommendedName>
</protein>
<sequence>MFDLSKPFIIGEAGTCHASPNVSERLGNAKRYVLAAKDAGADSCKFQMFDNTDLFCPYEGDELRKPRWLDSWMTFGEWCQVKEFTEACGMMFLASVFQHSMVEQLGRLGVEATKVASRAAKKFPYGKAPKPYLISTGMLKSLPLEMSQIDHGHQCYRLQCESKYPSTVQWSNDPDLQHEGFSDHSGTPERAIDALSRGCKLIEVHFYIDRLDAGPDLPASLNLDQLKTVCEARDK</sequence>